<accession>A0A921UQT5</accession>
<reference evidence="4" key="2">
    <citation type="submission" date="2020-10" db="EMBL/GenBank/DDBJ databases">
        <authorList>
            <person name="Cooper E.A."/>
            <person name="Brenton Z.W."/>
            <person name="Flinn B.S."/>
            <person name="Jenkins J."/>
            <person name="Shu S."/>
            <person name="Flowers D."/>
            <person name="Luo F."/>
            <person name="Wang Y."/>
            <person name="Xia P."/>
            <person name="Barry K."/>
            <person name="Daum C."/>
            <person name="Lipzen A."/>
            <person name="Yoshinaga Y."/>
            <person name="Schmutz J."/>
            <person name="Saski C."/>
            <person name="Vermerris W."/>
            <person name="Kresovich S."/>
        </authorList>
    </citation>
    <scope>NUCLEOTIDE SEQUENCE</scope>
</reference>
<dbReference type="Pfam" id="PF24758">
    <property type="entry name" value="LRR_At5g56370"/>
    <property type="match status" value="1"/>
</dbReference>
<proteinExistence type="predicted"/>
<dbReference type="InterPro" id="IPR036047">
    <property type="entry name" value="F-box-like_dom_sf"/>
</dbReference>
<dbReference type="PANTHER" id="PTHR32141:SF116">
    <property type="entry name" value="FBD DOMAIN-CONTAINING PROTEIN"/>
    <property type="match status" value="1"/>
</dbReference>
<evidence type="ECO:0000259" key="1">
    <source>
        <dbReference type="Pfam" id="PF00646"/>
    </source>
</evidence>
<dbReference type="AlphaFoldDB" id="A0A921UQT5"/>
<evidence type="ECO:0000259" key="3">
    <source>
        <dbReference type="Pfam" id="PF24758"/>
    </source>
</evidence>
<feature type="domain" description="F-box" evidence="1">
    <location>
        <begin position="48"/>
        <end position="86"/>
    </location>
</feature>
<organism evidence="4 5">
    <name type="scientific">Sorghum bicolor</name>
    <name type="common">Sorghum</name>
    <name type="synonym">Sorghum vulgare</name>
    <dbReference type="NCBI Taxonomy" id="4558"/>
    <lineage>
        <taxon>Eukaryota</taxon>
        <taxon>Viridiplantae</taxon>
        <taxon>Streptophyta</taxon>
        <taxon>Embryophyta</taxon>
        <taxon>Tracheophyta</taxon>
        <taxon>Spermatophyta</taxon>
        <taxon>Magnoliopsida</taxon>
        <taxon>Liliopsida</taxon>
        <taxon>Poales</taxon>
        <taxon>Poaceae</taxon>
        <taxon>PACMAD clade</taxon>
        <taxon>Panicoideae</taxon>
        <taxon>Andropogonodae</taxon>
        <taxon>Andropogoneae</taxon>
        <taxon>Sorghinae</taxon>
        <taxon>Sorghum</taxon>
    </lineage>
</organism>
<evidence type="ECO:0000313" key="4">
    <source>
        <dbReference type="EMBL" id="KAG0538316.1"/>
    </source>
</evidence>
<feature type="domain" description="F-box/LRR-repeat protein 15/At3g58940/PEG3-like LRR" evidence="3">
    <location>
        <begin position="152"/>
        <end position="383"/>
    </location>
</feature>
<evidence type="ECO:0008006" key="6">
    <source>
        <dbReference type="Google" id="ProtNLM"/>
    </source>
</evidence>
<dbReference type="InterPro" id="IPR001810">
    <property type="entry name" value="F-box_dom"/>
</dbReference>
<sequence length="506" mass="56208">MAFTGGRGIMEEIFACIPTQPIPSPAEGSVSAAACSVVGGAEADEDRISRLADALLSNIVSRLPIKDAARTTALSPRWRRVWASTPLVLDDAHLLQDPDQPDDGPLGFGTDWRSIADAVSSVLAAHPGPFRCVRLTNVCRYAAARDRGALARDWLRVLAAKGVDDLVLVCPRWPFKAKIPADILRVASLRSLYLGLWDEFPGSTKSLHRGNVVFPHLLELGLCRTDIKTADIDHLLQCSPHLEKLALVACDNSPDCVRVRSRSLRCVLFWMSVANEVNVLVVPRLERLILWSECPGARLDDDFRTRLNIGYVQELKVLGYLDLRIHVLEISNTIIEAGTKPSPRTIVPSVNILALKVRFGVRKEARMLPSYLRCFPNVVTLHIMSDEADEPTGKLNFKFWQEAGPISCLQSQIKRVVFKNFRGNRSELAFLRFIWERAQLLHKMVIVLADGDDPASLDQMVAKLKPLACAKRASKDRKLTILVRNGGCVWSFHRASDLSVSDPFDC</sequence>
<name>A0A921UQT5_SORBI</name>
<dbReference type="Proteomes" id="UP000807115">
    <property type="component" value="Chromosome 3"/>
</dbReference>
<evidence type="ECO:0000313" key="5">
    <source>
        <dbReference type="Proteomes" id="UP000807115"/>
    </source>
</evidence>
<dbReference type="KEGG" id="sbi:8082191"/>
<dbReference type="SUPFAM" id="SSF81383">
    <property type="entry name" value="F-box domain"/>
    <property type="match status" value="1"/>
</dbReference>
<dbReference type="Pfam" id="PF08387">
    <property type="entry name" value="FBD"/>
    <property type="match status" value="1"/>
</dbReference>
<dbReference type="InterPro" id="IPR055302">
    <property type="entry name" value="F-box_dom-containing"/>
</dbReference>
<dbReference type="EMBL" id="CM027682">
    <property type="protein sequence ID" value="KAG0538316.1"/>
    <property type="molecule type" value="Genomic_DNA"/>
</dbReference>
<dbReference type="Pfam" id="PF00646">
    <property type="entry name" value="F-box"/>
    <property type="match status" value="1"/>
</dbReference>
<dbReference type="InterPro" id="IPR055411">
    <property type="entry name" value="LRR_FXL15/At3g58940/PEG3-like"/>
</dbReference>
<dbReference type="OrthoDB" id="612216at2759"/>
<dbReference type="PANTHER" id="PTHR32141">
    <property type="match status" value="1"/>
</dbReference>
<feature type="domain" description="FBD" evidence="2">
    <location>
        <begin position="401"/>
        <end position="446"/>
    </location>
</feature>
<reference evidence="4" key="1">
    <citation type="journal article" date="2019" name="BMC Genomics">
        <title>A new reference genome for Sorghum bicolor reveals high levels of sequence similarity between sweet and grain genotypes: implications for the genetics of sugar metabolism.</title>
        <authorList>
            <person name="Cooper E.A."/>
            <person name="Brenton Z.W."/>
            <person name="Flinn B.S."/>
            <person name="Jenkins J."/>
            <person name="Shu S."/>
            <person name="Flowers D."/>
            <person name="Luo F."/>
            <person name="Wang Y."/>
            <person name="Xia P."/>
            <person name="Barry K."/>
            <person name="Daum C."/>
            <person name="Lipzen A."/>
            <person name="Yoshinaga Y."/>
            <person name="Schmutz J."/>
            <person name="Saski C."/>
            <person name="Vermerris W."/>
            <person name="Kresovich S."/>
        </authorList>
    </citation>
    <scope>NUCLEOTIDE SEQUENCE</scope>
</reference>
<gene>
    <name evidence="4" type="ORF">BDA96_03G225200</name>
</gene>
<dbReference type="InterPro" id="IPR006566">
    <property type="entry name" value="FBD"/>
</dbReference>
<evidence type="ECO:0000259" key="2">
    <source>
        <dbReference type="Pfam" id="PF08387"/>
    </source>
</evidence>
<comment type="caution">
    <text evidence="4">The sequence shown here is derived from an EMBL/GenBank/DDBJ whole genome shotgun (WGS) entry which is preliminary data.</text>
</comment>
<protein>
    <recommendedName>
        <fullName evidence="6">FBD domain-containing protein</fullName>
    </recommendedName>
</protein>